<organism evidence="12 13">
    <name type="scientific">Acuticoccus mangrovi</name>
    <dbReference type="NCBI Taxonomy" id="2796142"/>
    <lineage>
        <taxon>Bacteria</taxon>
        <taxon>Pseudomonadati</taxon>
        <taxon>Pseudomonadota</taxon>
        <taxon>Alphaproteobacteria</taxon>
        <taxon>Hyphomicrobiales</taxon>
        <taxon>Amorphaceae</taxon>
        <taxon>Acuticoccus</taxon>
    </lineage>
</organism>
<comment type="caution">
    <text evidence="12">The sequence shown here is derived from an EMBL/GenBank/DDBJ whole genome shotgun (WGS) entry which is preliminary data.</text>
</comment>
<comment type="similarity">
    <text evidence="10">Belongs to the glutamate--cysteine ligase type 2 family. EgtA subfamily.</text>
</comment>
<comment type="pathway">
    <text evidence="1">Sulfur metabolism; glutathione biosynthesis; glutathione from L-cysteine and L-glutamate: step 1/2.</text>
</comment>
<name>A0A934MGN1_9HYPH</name>
<evidence type="ECO:0000256" key="9">
    <source>
        <dbReference type="ARBA" id="ARBA00023157"/>
    </source>
</evidence>
<evidence type="ECO:0000256" key="4">
    <source>
        <dbReference type="ARBA" id="ARBA00022598"/>
    </source>
</evidence>
<dbReference type="Gene3D" id="3.30.590.20">
    <property type="match status" value="1"/>
</dbReference>
<keyword evidence="4 10" id="KW-0436">Ligase</keyword>
<proteinExistence type="inferred from homology"/>
<evidence type="ECO:0000313" key="12">
    <source>
        <dbReference type="EMBL" id="MBJ3775166.1"/>
    </source>
</evidence>
<dbReference type="PIRSF" id="PIRSF017901">
    <property type="entry name" value="GCL"/>
    <property type="match status" value="1"/>
</dbReference>
<keyword evidence="13" id="KW-1185">Reference proteome</keyword>
<dbReference type="PANTHER" id="PTHR34378:SF1">
    <property type="entry name" value="GLUTAMATE--CYSTEINE LIGASE, CHLOROPLASTIC"/>
    <property type="match status" value="1"/>
</dbReference>
<dbReference type="PANTHER" id="PTHR34378">
    <property type="entry name" value="GLUTAMATE--CYSTEINE LIGASE, CHLOROPLASTIC"/>
    <property type="match status" value="1"/>
</dbReference>
<dbReference type="InterPro" id="IPR014746">
    <property type="entry name" value="Gln_synth/guanido_kin_cat_dom"/>
</dbReference>
<dbReference type="InterPro" id="IPR011556">
    <property type="entry name" value="Glut_cys_lig_pln_type"/>
</dbReference>
<evidence type="ECO:0000256" key="1">
    <source>
        <dbReference type="ARBA" id="ARBA00005006"/>
    </source>
</evidence>
<dbReference type="AlphaFoldDB" id="A0A934MGN1"/>
<dbReference type="RefSeq" id="WP_198881047.1">
    <property type="nucleotide sequence ID" value="NZ_JAEKJA010000003.1"/>
</dbReference>
<feature type="disulfide bond" evidence="11">
    <location>
        <begin position="114"/>
        <end position="334"/>
    </location>
</feature>
<dbReference type="GO" id="GO:0005524">
    <property type="term" value="F:ATP binding"/>
    <property type="evidence" value="ECO:0007669"/>
    <property type="project" value="UniProtKB-UniRule"/>
</dbReference>
<reference evidence="12" key="1">
    <citation type="submission" date="2020-12" db="EMBL/GenBank/DDBJ databases">
        <title>Bacterial taxonomy.</title>
        <authorList>
            <person name="Pan X."/>
        </authorList>
    </citation>
    <scope>NUCLEOTIDE SEQUENCE</scope>
    <source>
        <strain evidence="12">B2012</strain>
    </source>
</reference>
<dbReference type="InterPro" id="IPR035434">
    <property type="entry name" value="GCL_bact_plant"/>
</dbReference>
<sequence length="456" mass="50226">MARDTLDETPITGRAELVDHIRKGEKPAADFRIGTEHEKFAFNLADHAPVPYEGPSGIGRVLSEMKTLTGWEAIEERGNIIGLADPAGGGAISVEPGGQFELSGAPLQSLHQTCVEANGHLAQVRQIAERLGIGFLGLGLAPTWARADMPKMPKQRYDIMTAYMPKVGTRGLDMMYRTTTIQVNLDFSSEADMVKKMRVGLALQPIATALFANSPFIEGKANGYRSNRAAVWHDVDLARSGPIPFAFEEGFGYERYVAWALDVPMYFVKRGDCYIEATSATFADFMDGRFDKLPGERPTMGDWVNHLSTLFPEVRLKRFLEMRGADGGPWRRICALPAFWVGLLYDPGVLDQAMALAAEFTAEDRHHMWLTVPKDGLGTMVKGRSVAEIARDVVNLSAEGLKRRGYKNSDGLDERVFLAPLEDAAHSGRSPADELITAYEGPWKGDVTHVFTTNAF</sequence>
<comment type="similarity">
    <text evidence="2">Belongs to the carboxylate-amine ligase family. Glutamate--cysteine ligase type 2 subfamily.</text>
</comment>
<evidence type="ECO:0000256" key="5">
    <source>
        <dbReference type="ARBA" id="ARBA00022684"/>
    </source>
</evidence>
<evidence type="ECO:0000256" key="11">
    <source>
        <dbReference type="PIRSR" id="PIRSR017901-50"/>
    </source>
</evidence>
<keyword evidence="6 10" id="KW-0547">Nucleotide-binding</keyword>
<comment type="function">
    <text evidence="10">Catalyzes the synthesis of gamma-glutamylcysteine (gamma-GC).</text>
</comment>
<dbReference type="GO" id="GO:0004357">
    <property type="term" value="F:glutamate-cysteine ligase activity"/>
    <property type="evidence" value="ECO:0007669"/>
    <property type="project" value="UniProtKB-UniRule"/>
</dbReference>
<comment type="catalytic activity">
    <reaction evidence="10">
        <text>L-cysteine + L-glutamate + ATP = gamma-L-glutamyl-L-cysteine + ADP + phosphate + H(+)</text>
        <dbReference type="Rhea" id="RHEA:13285"/>
        <dbReference type="ChEBI" id="CHEBI:15378"/>
        <dbReference type="ChEBI" id="CHEBI:29985"/>
        <dbReference type="ChEBI" id="CHEBI:30616"/>
        <dbReference type="ChEBI" id="CHEBI:35235"/>
        <dbReference type="ChEBI" id="CHEBI:43474"/>
        <dbReference type="ChEBI" id="CHEBI:58173"/>
        <dbReference type="ChEBI" id="CHEBI:456216"/>
        <dbReference type="EC" id="6.3.2.2"/>
    </reaction>
</comment>
<evidence type="ECO:0000256" key="10">
    <source>
        <dbReference type="PIRNR" id="PIRNR017901"/>
    </source>
</evidence>
<evidence type="ECO:0000256" key="2">
    <source>
        <dbReference type="ARBA" id="ARBA00010253"/>
    </source>
</evidence>
<evidence type="ECO:0000256" key="7">
    <source>
        <dbReference type="ARBA" id="ARBA00022840"/>
    </source>
</evidence>
<evidence type="ECO:0000313" key="13">
    <source>
        <dbReference type="Proteomes" id="UP000609531"/>
    </source>
</evidence>
<keyword evidence="7 10" id="KW-0067">ATP-binding</keyword>
<dbReference type="EMBL" id="JAEKJA010000003">
    <property type="protein sequence ID" value="MBJ3775166.1"/>
    <property type="molecule type" value="Genomic_DNA"/>
</dbReference>
<dbReference type="InterPro" id="IPR006336">
    <property type="entry name" value="GCS2"/>
</dbReference>
<evidence type="ECO:0000256" key="6">
    <source>
        <dbReference type="ARBA" id="ARBA00022741"/>
    </source>
</evidence>
<keyword evidence="8" id="KW-0809">Transit peptide</keyword>
<dbReference type="NCBIfam" id="TIGR01436">
    <property type="entry name" value="glu_cys_lig_pln"/>
    <property type="match status" value="1"/>
</dbReference>
<protein>
    <recommendedName>
        <fullName evidence="10">Glutamate--cysteine ligase</fullName>
        <ecNumber evidence="10">6.3.2.2</ecNumber>
    </recommendedName>
</protein>
<gene>
    <name evidence="12" type="ORF">JCR33_05670</name>
</gene>
<comment type="subunit">
    <text evidence="3">Homodimer or monomer when oxidized or reduced, respectively.</text>
</comment>
<dbReference type="Pfam" id="PF04107">
    <property type="entry name" value="GCS2"/>
    <property type="match status" value="1"/>
</dbReference>
<dbReference type="SUPFAM" id="SSF55931">
    <property type="entry name" value="Glutamine synthetase/guanido kinase"/>
    <property type="match status" value="1"/>
</dbReference>
<dbReference type="EC" id="6.3.2.2" evidence="10"/>
<accession>A0A934MGN1</accession>
<keyword evidence="9 11" id="KW-1015">Disulfide bond</keyword>
<dbReference type="Proteomes" id="UP000609531">
    <property type="component" value="Unassembled WGS sequence"/>
</dbReference>
<keyword evidence="5" id="KW-0317">Glutathione biosynthesis</keyword>
<evidence type="ECO:0000256" key="3">
    <source>
        <dbReference type="ARBA" id="ARBA00011153"/>
    </source>
</evidence>
<evidence type="ECO:0000256" key="8">
    <source>
        <dbReference type="ARBA" id="ARBA00022946"/>
    </source>
</evidence>
<dbReference type="GO" id="GO:0006750">
    <property type="term" value="P:glutathione biosynthetic process"/>
    <property type="evidence" value="ECO:0007669"/>
    <property type="project" value="UniProtKB-UniRule"/>
</dbReference>